<evidence type="ECO:0000313" key="3">
    <source>
        <dbReference type="Proteomes" id="UP000887013"/>
    </source>
</evidence>
<dbReference type="OrthoDB" id="6627407at2759"/>
<dbReference type="InterPro" id="IPR049012">
    <property type="entry name" value="Mutator_transp_dom"/>
</dbReference>
<name>A0A8X6QCT5_NEPPI</name>
<sequence length="223" mass="24614">MDMQVLKNNSGLAISFVLKCCVCPYRVEFSSSDYHEGTQRATVNTRYVYAMRSIGRGAEAGRMFCAFMNLPQPSTRFAPYNKRLLNAVKLVSEETMQKATQEAVLENGSNNNIAVAVDGTWQKRGYSSLNGGVTVTSIDTGKVIDVEILSKYCMCSNKVSHIKDCKRNFEGSSGSMEVEGASRIFQRSLTFLVQSFSSTADDASGEELEGVPFKHPECFTKDD</sequence>
<dbReference type="EMBL" id="BMAW01028356">
    <property type="protein sequence ID" value="GFU07029.1"/>
    <property type="molecule type" value="Genomic_DNA"/>
</dbReference>
<gene>
    <name evidence="2" type="primary">AVEN_262056_1</name>
    <name evidence="2" type="ORF">NPIL_393301</name>
</gene>
<evidence type="ECO:0000259" key="1">
    <source>
        <dbReference type="Pfam" id="PF20700"/>
    </source>
</evidence>
<evidence type="ECO:0000313" key="2">
    <source>
        <dbReference type="EMBL" id="GFU07029.1"/>
    </source>
</evidence>
<keyword evidence="3" id="KW-1185">Reference proteome</keyword>
<protein>
    <recommendedName>
        <fullName evidence="1">Mutator-like transposase domain-containing protein</fullName>
    </recommendedName>
</protein>
<dbReference type="AlphaFoldDB" id="A0A8X6QCT5"/>
<reference evidence="2" key="1">
    <citation type="submission" date="2020-08" db="EMBL/GenBank/DDBJ databases">
        <title>Multicomponent nature underlies the extraordinary mechanical properties of spider dragline silk.</title>
        <authorList>
            <person name="Kono N."/>
            <person name="Nakamura H."/>
            <person name="Mori M."/>
            <person name="Yoshida Y."/>
            <person name="Ohtoshi R."/>
            <person name="Malay A.D."/>
            <person name="Moran D.A.P."/>
            <person name="Tomita M."/>
            <person name="Numata K."/>
            <person name="Arakawa K."/>
        </authorList>
    </citation>
    <scope>NUCLEOTIDE SEQUENCE</scope>
</reference>
<accession>A0A8X6QCT5</accession>
<organism evidence="2 3">
    <name type="scientific">Nephila pilipes</name>
    <name type="common">Giant wood spider</name>
    <name type="synonym">Nephila maculata</name>
    <dbReference type="NCBI Taxonomy" id="299642"/>
    <lineage>
        <taxon>Eukaryota</taxon>
        <taxon>Metazoa</taxon>
        <taxon>Ecdysozoa</taxon>
        <taxon>Arthropoda</taxon>
        <taxon>Chelicerata</taxon>
        <taxon>Arachnida</taxon>
        <taxon>Araneae</taxon>
        <taxon>Araneomorphae</taxon>
        <taxon>Entelegynae</taxon>
        <taxon>Araneoidea</taxon>
        <taxon>Nephilidae</taxon>
        <taxon>Nephila</taxon>
    </lineage>
</organism>
<proteinExistence type="predicted"/>
<dbReference type="Proteomes" id="UP000887013">
    <property type="component" value="Unassembled WGS sequence"/>
</dbReference>
<feature type="domain" description="Mutator-like transposase" evidence="1">
    <location>
        <begin position="8"/>
        <end position="190"/>
    </location>
</feature>
<comment type="caution">
    <text evidence="2">The sequence shown here is derived from an EMBL/GenBank/DDBJ whole genome shotgun (WGS) entry which is preliminary data.</text>
</comment>
<dbReference type="Pfam" id="PF20700">
    <property type="entry name" value="Mutator"/>
    <property type="match status" value="1"/>
</dbReference>